<organism evidence="1 2">
    <name type="scientific">Engystomops pustulosus</name>
    <name type="common">Tungara frog</name>
    <name type="synonym">Physalaemus pustulosus</name>
    <dbReference type="NCBI Taxonomy" id="76066"/>
    <lineage>
        <taxon>Eukaryota</taxon>
        <taxon>Metazoa</taxon>
        <taxon>Chordata</taxon>
        <taxon>Craniata</taxon>
        <taxon>Vertebrata</taxon>
        <taxon>Euteleostomi</taxon>
        <taxon>Amphibia</taxon>
        <taxon>Batrachia</taxon>
        <taxon>Anura</taxon>
        <taxon>Neobatrachia</taxon>
        <taxon>Hyloidea</taxon>
        <taxon>Leptodactylidae</taxon>
        <taxon>Leiuperinae</taxon>
        <taxon>Engystomops</taxon>
    </lineage>
</organism>
<evidence type="ECO:0000313" key="2">
    <source>
        <dbReference type="Proteomes" id="UP000824782"/>
    </source>
</evidence>
<keyword evidence="2" id="KW-1185">Reference proteome</keyword>
<evidence type="ECO:0000313" key="1">
    <source>
        <dbReference type="EMBL" id="KAG8540601.1"/>
    </source>
</evidence>
<gene>
    <name evidence="1" type="ORF">GDO81_018958</name>
</gene>
<dbReference type="Proteomes" id="UP000824782">
    <property type="component" value="Unassembled WGS sequence"/>
</dbReference>
<dbReference type="EMBL" id="WNYA01009904">
    <property type="protein sequence ID" value="KAG8540601.1"/>
    <property type="molecule type" value="Genomic_DNA"/>
</dbReference>
<reference evidence="1" key="1">
    <citation type="thesis" date="2020" institute="ProQuest LLC" country="789 East Eisenhower Parkway, Ann Arbor, MI, USA">
        <title>Comparative Genomics and Chromosome Evolution.</title>
        <authorList>
            <person name="Mudd A.B."/>
        </authorList>
    </citation>
    <scope>NUCLEOTIDE SEQUENCE</scope>
    <source>
        <strain evidence="1">237g6f4</strain>
        <tissue evidence="1">Blood</tissue>
    </source>
</reference>
<name>A0AAV6YUK6_ENGPU</name>
<dbReference type="AlphaFoldDB" id="A0AAV6YUK6"/>
<protein>
    <submittedName>
        <fullName evidence="1">Uncharacterized protein</fullName>
    </submittedName>
</protein>
<accession>A0AAV6YUK6</accession>
<proteinExistence type="predicted"/>
<sequence length="85" mass="9984">MLALTTDFLFLSIIHHGCFYFFCQDIFIWGIEFIDMGIGGAMKRNVLKGICSSKMEKKKNNDIREDQIFFLQDIKTIYYTATERV</sequence>
<comment type="caution">
    <text evidence="1">The sequence shown here is derived from an EMBL/GenBank/DDBJ whole genome shotgun (WGS) entry which is preliminary data.</text>
</comment>